<keyword evidence="3" id="KW-0804">Transcription</keyword>
<dbReference type="InterPro" id="IPR036388">
    <property type="entry name" value="WH-like_DNA-bd_sf"/>
</dbReference>
<evidence type="ECO:0000313" key="6">
    <source>
        <dbReference type="Proteomes" id="UP000317484"/>
    </source>
</evidence>
<dbReference type="GO" id="GO:0003677">
    <property type="term" value="F:DNA binding"/>
    <property type="evidence" value="ECO:0007669"/>
    <property type="project" value="UniProtKB-KW"/>
</dbReference>
<sequence>MAEAAAADAFAERAWAVAYRLLSQVPLADLTHTDLDRLAVAAYLVGEDGEAVAAWEHAYKRHTCAAEQAEAARCAFWAAFCLMMRGQMAHAGGWLRRGQSVLGHDLDCPARGYLLIPAVLAALDSDDADGARRLAVQAGDIAGRFRDADLAAFSTLGHGQALLAMGDEAGGLARLDEVMLAVCSGEVGPIASGIVYCAVILECLQLFDLARAAEWTAALDEWCRAQPDVVPYRGQCSVHQSQLQQAAGDWAGAVATVADARNRLSDPPHPALGLACYQEGELCRVRGDLKAAADAYREATRAGYEPMPGFALLELQRGDATSAAVSIGRALREAGQPFRRPGLLAAAVEIRVAVSDVTGATEAAAELVSIADHSSSPVLRAMAAHAMGAALLASGQTTDAMVQLREASATWQRLSMPYETARSAVLLGLGCAASGDSASAALEFGNARSIFESLGAGPDLRRADRLAGGHVGRGPLSVRELEVLALVAEGRTSRAIASSLRISQHTVRRHLENTFAKLGVTSRAAAVVYAYEHDLL</sequence>
<protein>
    <submittedName>
        <fullName evidence="5">Transcriptional regulator, LuxR family</fullName>
    </submittedName>
</protein>
<feature type="domain" description="HTH luxR-type" evidence="4">
    <location>
        <begin position="469"/>
        <end position="534"/>
    </location>
</feature>
<dbReference type="PRINTS" id="PR00038">
    <property type="entry name" value="HTHLUXR"/>
</dbReference>
<dbReference type="Gene3D" id="1.25.40.10">
    <property type="entry name" value="Tetratricopeptide repeat domain"/>
    <property type="match status" value="1"/>
</dbReference>
<keyword evidence="2" id="KW-0238">DNA-binding</keyword>
<keyword evidence="1" id="KW-0805">Transcription regulation</keyword>
<name>A0A521FLH9_9ACTN</name>
<dbReference type="InterPro" id="IPR000792">
    <property type="entry name" value="Tscrpt_reg_LuxR_C"/>
</dbReference>
<evidence type="ECO:0000256" key="1">
    <source>
        <dbReference type="ARBA" id="ARBA00023015"/>
    </source>
</evidence>
<evidence type="ECO:0000313" key="5">
    <source>
        <dbReference type="EMBL" id="SMO97068.1"/>
    </source>
</evidence>
<dbReference type="SUPFAM" id="SSF46894">
    <property type="entry name" value="C-terminal effector domain of the bipartite response regulators"/>
    <property type="match status" value="1"/>
</dbReference>
<dbReference type="RefSeq" id="WP_142460395.1">
    <property type="nucleotide sequence ID" value="NZ_FXTJ01000010.1"/>
</dbReference>
<dbReference type="AlphaFoldDB" id="A0A521FLH9"/>
<dbReference type="PANTHER" id="PTHR44688:SF16">
    <property type="entry name" value="DNA-BINDING TRANSCRIPTIONAL ACTIVATOR DEVR_DOSR"/>
    <property type="match status" value="1"/>
</dbReference>
<dbReference type="Gene3D" id="1.10.10.10">
    <property type="entry name" value="Winged helix-like DNA-binding domain superfamily/Winged helix DNA-binding domain"/>
    <property type="match status" value="1"/>
</dbReference>
<reference evidence="5 6" key="1">
    <citation type="submission" date="2017-05" db="EMBL/GenBank/DDBJ databases">
        <authorList>
            <person name="Varghese N."/>
            <person name="Submissions S."/>
        </authorList>
    </citation>
    <scope>NUCLEOTIDE SEQUENCE [LARGE SCALE GENOMIC DNA]</scope>
    <source>
        <strain evidence="5 6">DSM 46834</strain>
    </source>
</reference>
<dbReference type="InterPro" id="IPR011990">
    <property type="entry name" value="TPR-like_helical_dom_sf"/>
</dbReference>
<dbReference type="Pfam" id="PF00196">
    <property type="entry name" value="GerE"/>
    <property type="match status" value="1"/>
</dbReference>
<organism evidence="5 6">
    <name type="scientific">Geodermatophilus aquaeductus</name>
    <dbReference type="NCBI Taxonomy" id="1564161"/>
    <lineage>
        <taxon>Bacteria</taxon>
        <taxon>Bacillati</taxon>
        <taxon>Actinomycetota</taxon>
        <taxon>Actinomycetes</taxon>
        <taxon>Geodermatophilales</taxon>
        <taxon>Geodermatophilaceae</taxon>
        <taxon>Geodermatophilus</taxon>
    </lineage>
</organism>
<dbReference type="Proteomes" id="UP000317484">
    <property type="component" value="Unassembled WGS sequence"/>
</dbReference>
<dbReference type="PROSITE" id="PS50043">
    <property type="entry name" value="HTH_LUXR_2"/>
    <property type="match status" value="1"/>
</dbReference>
<dbReference type="SMART" id="SM00421">
    <property type="entry name" value="HTH_LUXR"/>
    <property type="match status" value="1"/>
</dbReference>
<evidence type="ECO:0000259" key="4">
    <source>
        <dbReference type="PROSITE" id="PS50043"/>
    </source>
</evidence>
<evidence type="ECO:0000256" key="2">
    <source>
        <dbReference type="ARBA" id="ARBA00023125"/>
    </source>
</evidence>
<dbReference type="GO" id="GO:0006355">
    <property type="term" value="P:regulation of DNA-templated transcription"/>
    <property type="evidence" value="ECO:0007669"/>
    <property type="project" value="InterPro"/>
</dbReference>
<proteinExistence type="predicted"/>
<dbReference type="EMBL" id="FXTJ01000010">
    <property type="protein sequence ID" value="SMO97068.1"/>
    <property type="molecule type" value="Genomic_DNA"/>
</dbReference>
<accession>A0A521FLH9</accession>
<dbReference type="PROSITE" id="PS00622">
    <property type="entry name" value="HTH_LUXR_1"/>
    <property type="match status" value="1"/>
</dbReference>
<keyword evidence="6" id="KW-1185">Reference proteome</keyword>
<dbReference type="CDD" id="cd06170">
    <property type="entry name" value="LuxR_C_like"/>
    <property type="match status" value="1"/>
</dbReference>
<evidence type="ECO:0000256" key="3">
    <source>
        <dbReference type="ARBA" id="ARBA00023163"/>
    </source>
</evidence>
<gene>
    <name evidence="5" type="ORF">SAMN06273567_110156</name>
</gene>
<dbReference type="InterPro" id="IPR016032">
    <property type="entry name" value="Sig_transdc_resp-reg_C-effctor"/>
</dbReference>
<dbReference type="PANTHER" id="PTHR44688">
    <property type="entry name" value="DNA-BINDING TRANSCRIPTIONAL ACTIVATOR DEVR_DOSR"/>
    <property type="match status" value="1"/>
</dbReference>